<feature type="transmembrane region" description="Helical" evidence="2">
    <location>
        <begin position="1444"/>
        <end position="1463"/>
    </location>
</feature>
<keyword evidence="2" id="KW-0812">Transmembrane</keyword>
<feature type="transmembrane region" description="Helical" evidence="2">
    <location>
        <begin position="166"/>
        <end position="183"/>
    </location>
</feature>
<name>A0A9W6BS26_9CHLO</name>
<feature type="compositionally biased region" description="Polar residues" evidence="1">
    <location>
        <begin position="8"/>
        <end position="22"/>
    </location>
</feature>
<evidence type="ECO:0000313" key="4">
    <source>
        <dbReference type="Proteomes" id="UP001165080"/>
    </source>
</evidence>
<evidence type="ECO:0000256" key="2">
    <source>
        <dbReference type="SAM" id="Phobius"/>
    </source>
</evidence>
<feature type="region of interest" description="Disordered" evidence="1">
    <location>
        <begin position="896"/>
        <end position="971"/>
    </location>
</feature>
<accession>A0A9W6BS26</accession>
<keyword evidence="2" id="KW-1133">Transmembrane helix</keyword>
<evidence type="ECO:0000313" key="3">
    <source>
        <dbReference type="EMBL" id="GLC56481.1"/>
    </source>
</evidence>
<feature type="region of interest" description="Disordered" evidence="1">
    <location>
        <begin position="1238"/>
        <end position="1288"/>
    </location>
</feature>
<sequence>MKFGPPSLSKSPSSDAGQQTSASRPLPFSHWFACRALNTDVIFLSVELVVGGLITLWKLPHHGVLCSVSDGGDLSQSAALLDLQPPPFGPAARLADALLAAFPPCAESYANKLLYTLRNGGGTVLDPPLQLLRIYEFRYAAHFLAQLLALTLALAAPSLYVRFRHFLLIGLFGAHISTAFAPVSVFPSGAAALLVGASGGLMGALYLGWKTATVLKLFVGPVLWLLYIAGMIAVDRRMVLTAPPPTSPAGTGPPPPCTATEATVLFFVLAVLPYLADLAWERFRLLPQYADYLRGCGGATAAAAAADGGDGDGGGGRSGDARRVGCNGDGCSDGRRGAPHRHSPARLHFFRSFSTATQRHRPSLVSHSPNNLSEPIVRIADSESVDRSAAAAAAAAGPASETAAALPAAPEPTGGLISHRQRWQQVFNDILYRSAYGGGRTVVIDIKVALPPGISFAAAAARIETAADTVITTRIAAAAAAGDPRVGLLDPKQPLRGSDGGQRWLKLSAAAEAAADEGRPAAAAATPPLRGRRALRLRSLACVEGCVQTLVVMHLVGPPPPPPPREGDSAVGGGDDVIRSYYSKIALADAAAAVAASAPSPPSAVQPLDGSFDVDAYEAALNRIMSHMEYGIGDGGSDDSGGGGGGSDDSGSGGSDDSGGDGSGGDGSSSASGGKHGDGGLWGEFVSEGALGRGASSGILLWPPVLRRVVGPQDRPASPAAAAAAAAAGGDGGGVAASNSGTASRRDCDAHDERSAAVPAGRTDHGHHQPSPPDRHGDGGSVLVLLPARMLARSSSTSRTVKQVLRCVVAGGTGGRRAVYLDADLEAEPLLVPAAAAAAAATAGGGPPSGPLEQQQQHPAGLLQEDVHGVEYRALRLQVPTAALVASGALSLHLLPPRPAAADHSSGPQPTTTHGSPPRSSPPTDPYSLSEPVDGPSVAAAADADADAPASAAAAAEEEEEEDAAAAATPAGASSWTLLATLPLLVLPDAAAEEVRQLYGRSVFEGGHAFVDALDQLLLMNADEVSAAAAGDGGDGGDGGGGGGGGDDKEGRPLNLRDDDVNDSQQLMVAALPRASEAQHVSGLLSLAYDIDSVLDERRGGPGGEQQQPRPTTDPRVLSSVLSFLQEHGMTACLAECRSALEMLETRAEAARGGSGGGGGAVGGPAAAAAAAAAAGTVPPTSEGASDGGWVNGWVNGGVLLGDEDNSGGRSSPARKLGLSSPFTALAASAAVSAAAGNPAAGGAASSNGNGGGGGGGSSSVGRLRSPSRGVKQDRRVPSRRSAAAAAAAAPIPTPAAATCEAGSGRRRRCLWLLLRSLLFGFSSPPAREAAYQDFKAAQCGHLDRAALAMAVAVRALAIVRTIAAMTAVVGGDGGGSLGGGVGGHPRQQPKGGGGGSGGGGGGGGGGGSLLLQLMTQVIYVMASAVPLVLALRTAAGNGRRRNQLLLLKAVLEYGTLAFIQLPGPWGDSLLPLPAWDAVMLQVSPHLAVWVVAAMMAPGAMLARRCYGGGNWAPVAVFLASHAAWQLAIAAVTDLITRQGFLRRRTIRVSNRACGDGGGGGAGGGGAGEGSSDGASGSGSG</sequence>
<evidence type="ECO:0000256" key="1">
    <source>
        <dbReference type="SAM" id="MobiDB-lite"/>
    </source>
</evidence>
<feature type="transmembrane region" description="Helical" evidence="2">
    <location>
        <begin position="189"/>
        <end position="207"/>
    </location>
</feature>
<feature type="region of interest" description="Disordered" evidence="1">
    <location>
        <begin position="1030"/>
        <end position="1059"/>
    </location>
</feature>
<feature type="transmembrane region" description="Helical" evidence="2">
    <location>
        <begin position="1515"/>
        <end position="1536"/>
    </location>
</feature>
<protein>
    <submittedName>
        <fullName evidence="3">Uncharacterized protein</fullName>
    </submittedName>
</protein>
<feature type="region of interest" description="Disordered" evidence="1">
    <location>
        <begin position="1557"/>
        <end position="1581"/>
    </location>
</feature>
<feature type="region of interest" description="Disordered" evidence="1">
    <location>
        <begin position="1096"/>
        <end position="1115"/>
    </location>
</feature>
<feature type="compositionally biased region" description="Low complexity" evidence="1">
    <location>
        <begin position="1260"/>
        <end position="1270"/>
    </location>
</feature>
<feature type="compositionally biased region" description="Gly residues" evidence="1">
    <location>
        <begin position="1249"/>
        <end position="1259"/>
    </location>
</feature>
<comment type="caution">
    <text evidence="3">The sequence shown here is derived from an EMBL/GenBank/DDBJ whole genome shotgun (WGS) entry which is preliminary data.</text>
</comment>
<feature type="region of interest" description="Disordered" evidence="1">
    <location>
        <begin position="631"/>
        <end position="676"/>
    </location>
</feature>
<gene>
    <name evidence="3" type="primary">PLEST004025</name>
    <name evidence="3" type="ORF">PLESTB_001111800</name>
</gene>
<feature type="compositionally biased region" description="Low complexity" evidence="1">
    <location>
        <begin position="1238"/>
        <end position="1248"/>
    </location>
</feature>
<feature type="compositionally biased region" description="Polar residues" evidence="1">
    <location>
        <begin position="906"/>
        <end position="915"/>
    </location>
</feature>
<feature type="compositionally biased region" description="Gly residues" evidence="1">
    <location>
        <begin position="632"/>
        <end position="667"/>
    </location>
</feature>
<feature type="region of interest" description="Disordered" evidence="1">
    <location>
        <begin position="841"/>
        <end position="860"/>
    </location>
</feature>
<feature type="transmembrane region" description="Helical" evidence="2">
    <location>
        <begin position="139"/>
        <end position="159"/>
    </location>
</feature>
<feature type="transmembrane region" description="Helical" evidence="2">
    <location>
        <begin position="214"/>
        <end position="234"/>
    </location>
</feature>
<keyword evidence="2" id="KW-0472">Membrane</keyword>
<feature type="compositionally biased region" description="Basic and acidic residues" evidence="1">
    <location>
        <begin position="762"/>
        <end position="778"/>
    </location>
</feature>
<dbReference type="PANTHER" id="PTHR48125">
    <property type="entry name" value="LP07818P1"/>
    <property type="match status" value="1"/>
</dbReference>
<dbReference type="Proteomes" id="UP001165080">
    <property type="component" value="Unassembled WGS sequence"/>
</dbReference>
<organism evidence="3 4">
    <name type="scientific">Pleodorina starrii</name>
    <dbReference type="NCBI Taxonomy" id="330485"/>
    <lineage>
        <taxon>Eukaryota</taxon>
        <taxon>Viridiplantae</taxon>
        <taxon>Chlorophyta</taxon>
        <taxon>core chlorophytes</taxon>
        <taxon>Chlorophyceae</taxon>
        <taxon>CS clade</taxon>
        <taxon>Chlamydomonadales</taxon>
        <taxon>Volvocaceae</taxon>
        <taxon>Pleodorina</taxon>
    </lineage>
</organism>
<feature type="transmembrane region" description="Helical" evidence="2">
    <location>
        <begin position="1410"/>
        <end position="1432"/>
    </location>
</feature>
<feature type="compositionally biased region" description="Gly residues" evidence="1">
    <location>
        <begin position="1031"/>
        <end position="1045"/>
    </location>
</feature>
<feature type="compositionally biased region" description="Low complexity" evidence="1">
    <location>
        <begin position="939"/>
        <end position="955"/>
    </location>
</feature>
<feature type="compositionally biased region" description="Gly residues" evidence="1">
    <location>
        <begin position="1391"/>
        <end position="1402"/>
    </location>
</feature>
<feature type="transmembrane region" description="Helical" evidence="2">
    <location>
        <begin position="1483"/>
        <end position="1503"/>
    </location>
</feature>
<feature type="region of interest" description="Disordered" evidence="1">
    <location>
        <begin position="1379"/>
        <end position="1402"/>
    </location>
</feature>
<reference evidence="3 4" key="1">
    <citation type="journal article" date="2023" name="Commun. Biol.">
        <title>Reorganization of the ancestral sex-determining regions during the evolution of trioecy in Pleodorina starrii.</title>
        <authorList>
            <person name="Takahashi K."/>
            <person name="Suzuki S."/>
            <person name="Kawai-Toyooka H."/>
            <person name="Yamamoto K."/>
            <person name="Hamaji T."/>
            <person name="Ootsuki R."/>
            <person name="Yamaguchi H."/>
            <person name="Kawachi M."/>
            <person name="Higashiyama T."/>
            <person name="Nozaki H."/>
        </authorList>
    </citation>
    <scope>NUCLEOTIDE SEQUENCE [LARGE SCALE GENOMIC DNA]</scope>
    <source>
        <strain evidence="3 4">NIES-4479</strain>
    </source>
</reference>
<proteinExistence type="predicted"/>
<keyword evidence="4" id="KW-1185">Reference proteome</keyword>
<feature type="compositionally biased region" description="Basic and acidic residues" evidence="1">
    <location>
        <begin position="1046"/>
        <end position="1059"/>
    </location>
</feature>
<dbReference type="EMBL" id="BRXU01000016">
    <property type="protein sequence ID" value="GLC56481.1"/>
    <property type="molecule type" value="Genomic_DNA"/>
</dbReference>
<feature type="compositionally biased region" description="Basic and acidic residues" evidence="1">
    <location>
        <begin position="744"/>
        <end position="755"/>
    </location>
</feature>
<feature type="region of interest" description="Disordered" evidence="1">
    <location>
        <begin position="728"/>
        <end position="781"/>
    </location>
</feature>
<dbReference type="PANTHER" id="PTHR48125:SF10">
    <property type="entry name" value="OS12G0136300 PROTEIN"/>
    <property type="match status" value="1"/>
</dbReference>
<feature type="region of interest" description="Disordered" evidence="1">
    <location>
        <begin position="1"/>
        <end position="22"/>
    </location>
</feature>